<protein>
    <submittedName>
        <fullName evidence="2">Uncharacterized protein</fullName>
    </submittedName>
</protein>
<sequence length="149" mass="15375">MERIEAAEEVMEEKLESIRPPRLEDAGLEDCALSPESIMEAFSRAAVSLKYSDDSVFSIAVDDDDHGDGCVQDASPTNCQIPDKIFCADGVSQTASSVCGGTGNQAEHHGFNDAVVVIGAGDGEAAPSGVVVLNDGGDGVKTKGSELDG</sequence>
<dbReference type="Proteomes" id="UP000636800">
    <property type="component" value="Chromosome 2"/>
</dbReference>
<comment type="caution">
    <text evidence="2">The sequence shown here is derived from an EMBL/GenBank/DDBJ whole genome shotgun (WGS) entry which is preliminary data.</text>
</comment>
<dbReference type="AlphaFoldDB" id="A0A835RP77"/>
<evidence type="ECO:0000313" key="4">
    <source>
        <dbReference type="Proteomes" id="UP000639772"/>
    </source>
</evidence>
<evidence type="ECO:0000313" key="1">
    <source>
        <dbReference type="EMBL" id="KAG0492085.1"/>
    </source>
</evidence>
<gene>
    <name evidence="2" type="ORF">HPP92_005182</name>
    <name evidence="1" type="ORF">HPP92_005483</name>
</gene>
<reference evidence="3 4" key="1">
    <citation type="journal article" date="2020" name="Nat. Food">
        <title>A phased Vanilla planifolia genome enables genetic improvement of flavour and production.</title>
        <authorList>
            <person name="Hasing T."/>
            <person name="Tang H."/>
            <person name="Brym M."/>
            <person name="Khazi F."/>
            <person name="Huang T."/>
            <person name="Chambers A.H."/>
        </authorList>
    </citation>
    <scope>NUCLEOTIDE SEQUENCE [LARGE SCALE GENOMIC DNA]</scope>
    <source>
        <tissue evidence="2">Leaf</tissue>
    </source>
</reference>
<organism evidence="2 4">
    <name type="scientific">Vanilla planifolia</name>
    <name type="common">Vanilla</name>
    <dbReference type="NCBI Taxonomy" id="51239"/>
    <lineage>
        <taxon>Eukaryota</taxon>
        <taxon>Viridiplantae</taxon>
        <taxon>Streptophyta</taxon>
        <taxon>Embryophyta</taxon>
        <taxon>Tracheophyta</taxon>
        <taxon>Spermatophyta</taxon>
        <taxon>Magnoliopsida</taxon>
        <taxon>Liliopsida</taxon>
        <taxon>Asparagales</taxon>
        <taxon>Orchidaceae</taxon>
        <taxon>Vanilloideae</taxon>
        <taxon>Vanilleae</taxon>
        <taxon>Vanilla</taxon>
    </lineage>
</organism>
<proteinExistence type="predicted"/>
<evidence type="ECO:0000313" key="3">
    <source>
        <dbReference type="Proteomes" id="UP000636800"/>
    </source>
</evidence>
<dbReference type="EMBL" id="JADCNM010000002">
    <property type="protein sequence ID" value="KAG0494188.1"/>
    <property type="molecule type" value="Genomic_DNA"/>
</dbReference>
<dbReference type="EMBL" id="JADCNL010000002">
    <property type="protein sequence ID" value="KAG0492085.1"/>
    <property type="molecule type" value="Genomic_DNA"/>
</dbReference>
<accession>A0A835RP77</accession>
<dbReference type="PANTHER" id="PTHR36713:SF1">
    <property type="entry name" value="OS09G0344700 PROTEIN"/>
    <property type="match status" value="1"/>
</dbReference>
<dbReference type="PANTHER" id="PTHR36713">
    <property type="entry name" value="OS09G0344700 PROTEIN"/>
    <property type="match status" value="1"/>
</dbReference>
<evidence type="ECO:0000313" key="2">
    <source>
        <dbReference type="EMBL" id="KAG0494188.1"/>
    </source>
</evidence>
<keyword evidence="3" id="KW-1185">Reference proteome</keyword>
<dbReference type="OrthoDB" id="773986at2759"/>
<name>A0A835RP77_VANPL</name>
<dbReference type="Proteomes" id="UP000639772">
    <property type="component" value="Unassembled WGS sequence"/>
</dbReference>